<keyword evidence="3" id="KW-1185">Reference proteome</keyword>
<accession>A0A229UV13</accession>
<proteinExistence type="predicted"/>
<keyword evidence="1" id="KW-1133">Transmembrane helix</keyword>
<protein>
    <recommendedName>
        <fullName evidence="4">DUF1294 domain-containing protein</fullName>
    </recommendedName>
</protein>
<evidence type="ECO:0000256" key="1">
    <source>
        <dbReference type="SAM" id="Phobius"/>
    </source>
</evidence>
<evidence type="ECO:0008006" key="4">
    <source>
        <dbReference type="Google" id="ProtNLM"/>
    </source>
</evidence>
<feature type="transmembrane region" description="Helical" evidence="1">
    <location>
        <begin position="6"/>
        <end position="22"/>
    </location>
</feature>
<sequence length="90" mass="10129">MRIFIAYLVIMNIISFCLMAYDKSQAGQRKRRVPEKRLFGYAAFGGALGAWAGMYTWRHKTKHTSFVLGIPALLAVNAVLVYFIARGLNS</sequence>
<dbReference type="Proteomes" id="UP000215509">
    <property type="component" value="Unassembled WGS sequence"/>
</dbReference>
<evidence type="ECO:0000313" key="2">
    <source>
        <dbReference type="EMBL" id="OXM87366.1"/>
    </source>
</evidence>
<name>A0A229UV13_9BACL</name>
<dbReference type="InterPro" id="IPR010718">
    <property type="entry name" value="DUF1294"/>
</dbReference>
<dbReference type="Pfam" id="PF06961">
    <property type="entry name" value="DUF1294"/>
    <property type="match status" value="1"/>
</dbReference>
<dbReference type="OrthoDB" id="1698854at2"/>
<gene>
    <name evidence="2" type="ORF">CF651_06265</name>
</gene>
<dbReference type="EMBL" id="NMQW01000008">
    <property type="protein sequence ID" value="OXM87366.1"/>
    <property type="molecule type" value="Genomic_DNA"/>
</dbReference>
<keyword evidence="1" id="KW-0472">Membrane</keyword>
<feature type="transmembrane region" description="Helical" evidence="1">
    <location>
        <begin position="38"/>
        <end position="57"/>
    </location>
</feature>
<keyword evidence="1" id="KW-0812">Transmembrane</keyword>
<feature type="transmembrane region" description="Helical" evidence="1">
    <location>
        <begin position="63"/>
        <end position="85"/>
    </location>
</feature>
<evidence type="ECO:0000313" key="3">
    <source>
        <dbReference type="Proteomes" id="UP000215509"/>
    </source>
</evidence>
<comment type="caution">
    <text evidence="2">The sequence shown here is derived from an EMBL/GenBank/DDBJ whole genome shotgun (WGS) entry which is preliminary data.</text>
</comment>
<organism evidence="2 3">
    <name type="scientific">Paenibacillus rigui</name>
    <dbReference type="NCBI Taxonomy" id="554312"/>
    <lineage>
        <taxon>Bacteria</taxon>
        <taxon>Bacillati</taxon>
        <taxon>Bacillota</taxon>
        <taxon>Bacilli</taxon>
        <taxon>Bacillales</taxon>
        <taxon>Paenibacillaceae</taxon>
        <taxon>Paenibacillus</taxon>
    </lineage>
</organism>
<dbReference type="AlphaFoldDB" id="A0A229UV13"/>
<reference evidence="2 3" key="1">
    <citation type="submission" date="2017-07" db="EMBL/GenBank/DDBJ databases">
        <title>Genome sequencing and assembly of Paenibacillus rigui.</title>
        <authorList>
            <person name="Mayilraj S."/>
        </authorList>
    </citation>
    <scope>NUCLEOTIDE SEQUENCE [LARGE SCALE GENOMIC DNA]</scope>
    <source>
        <strain evidence="2 3">JCM 16352</strain>
    </source>
</reference>